<dbReference type="Gene3D" id="3.30.70.100">
    <property type="match status" value="1"/>
</dbReference>
<evidence type="ECO:0000256" key="3">
    <source>
        <dbReference type="ARBA" id="ARBA00023289"/>
    </source>
</evidence>
<reference evidence="8" key="1">
    <citation type="journal article" date="2012" name="Nat. Biotechnol.">
        <title>Reference genome sequence of the model plant Setaria.</title>
        <authorList>
            <person name="Bennetzen J.L."/>
            <person name="Schmutz J."/>
            <person name="Wang H."/>
            <person name="Percifield R."/>
            <person name="Hawkins J."/>
            <person name="Pontaroli A.C."/>
            <person name="Estep M."/>
            <person name="Feng L."/>
            <person name="Vaughn J.N."/>
            <person name="Grimwood J."/>
            <person name="Jenkins J."/>
            <person name="Barry K."/>
            <person name="Lindquist E."/>
            <person name="Hellsten U."/>
            <person name="Deshpande S."/>
            <person name="Wang X."/>
            <person name="Wu X."/>
            <person name="Mitros T."/>
            <person name="Triplett J."/>
            <person name="Yang X."/>
            <person name="Ye C.Y."/>
            <person name="Mauro-Herrera M."/>
            <person name="Wang L."/>
            <person name="Li P."/>
            <person name="Sharma M."/>
            <person name="Sharma R."/>
            <person name="Ronald P.C."/>
            <person name="Panaud O."/>
            <person name="Kellogg E.A."/>
            <person name="Brutnell T.P."/>
            <person name="Doust A.N."/>
            <person name="Tuskan G.A."/>
            <person name="Rokhsar D."/>
            <person name="Devos K.M."/>
        </authorList>
    </citation>
    <scope>NUCLEOTIDE SEQUENCE [LARGE SCALE GENOMIC DNA]</scope>
    <source>
        <strain evidence="8">cv. Yugu1</strain>
    </source>
</reference>
<feature type="region of interest" description="Disordered" evidence="5">
    <location>
        <begin position="247"/>
        <end position="403"/>
    </location>
</feature>
<dbReference type="CDD" id="cd00371">
    <property type="entry name" value="HMA"/>
    <property type="match status" value="1"/>
</dbReference>
<keyword evidence="3" id="KW-0636">Prenylation</keyword>
<dbReference type="PANTHER" id="PTHR45868:SF10">
    <property type="entry name" value="OS07G0671400 PROTEIN"/>
    <property type="match status" value="1"/>
</dbReference>
<dbReference type="HOGENOM" id="CLU_042477_0_0_1"/>
<keyword evidence="2" id="KW-0479">Metal-binding</keyword>
<dbReference type="AlphaFoldDB" id="K3ZSL8"/>
<feature type="region of interest" description="Disordered" evidence="5">
    <location>
        <begin position="111"/>
        <end position="149"/>
    </location>
</feature>
<feature type="region of interest" description="Disordered" evidence="5">
    <location>
        <begin position="472"/>
        <end position="499"/>
    </location>
</feature>
<dbReference type="InterPro" id="IPR036163">
    <property type="entry name" value="HMA_dom_sf"/>
</dbReference>
<evidence type="ECO:0000256" key="5">
    <source>
        <dbReference type="SAM" id="MobiDB-lite"/>
    </source>
</evidence>
<feature type="compositionally biased region" description="Polar residues" evidence="5">
    <location>
        <begin position="478"/>
        <end position="499"/>
    </location>
</feature>
<dbReference type="Proteomes" id="UP000004995">
    <property type="component" value="Unassembled WGS sequence"/>
</dbReference>
<evidence type="ECO:0000256" key="1">
    <source>
        <dbReference type="ARBA" id="ARBA00022481"/>
    </source>
</evidence>
<dbReference type="SUPFAM" id="SSF55008">
    <property type="entry name" value="HMA, heavy metal-associated domain"/>
    <property type="match status" value="1"/>
</dbReference>
<evidence type="ECO:0000256" key="2">
    <source>
        <dbReference type="ARBA" id="ARBA00022723"/>
    </source>
</evidence>
<evidence type="ECO:0000313" key="7">
    <source>
        <dbReference type="EnsemblPlants" id="KQL27111"/>
    </source>
</evidence>
<keyword evidence="8" id="KW-1185">Reference proteome</keyword>
<feature type="compositionally biased region" description="Pro residues" evidence="5">
    <location>
        <begin position="383"/>
        <end position="399"/>
    </location>
</feature>
<dbReference type="eggNOG" id="KOG1603">
    <property type="taxonomic scope" value="Eukaryota"/>
</dbReference>
<proteinExistence type="inferred from homology"/>
<dbReference type="GO" id="GO:0046872">
    <property type="term" value="F:metal ion binding"/>
    <property type="evidence" value="ECO:0007669"/>
    <property type="project" value="UniProtKB-KW"/>
</dbReference>
<comment type="similarity">
    <text evidence="4">Belongs to the HIPP family.</text>
</comment>
<dbReference type="PANTHER" id="PTHR45868">
    <property type="entry name" value="HEAVY METAL-ASSOCIATED ISOPRENYLATED PLANT PROTEIN 33-RELATED"/>
    <property type="match status" value="1"/>
</dbReference>
<reference evidence="7" key="2">
    <citation type="submission" date="2018-08" db="UniProtKB">
        <authorList>
            <consortium name="EnsemblPlants"/>
        </authorList>
    </citation>
    <scope>IDENTIFICATION</scope>
    <source>
        <strain evidence="7">Yugu1</strain>
    </source>
</reference>
<sequence length="499" mass="52625">MQKEGSYQDHTIFCKRNECICIRQSPIRRGNDSANQEHSELPSCITNASSAAAAASNSNDVTKCGSDVTIPCRTRSVPGAGGPCLADDGRTTPARPGPTCRSLHAAMAHGAAAPPPTCTPTTTPRHQRARECSAPVPVAPRDELSSAEARGKRYSASSLAMASGEAEPLQYTTTVLRVSIHCEGCKKKVKKVLHNIEGVYKVTVDAAQHKVTVTGSVGADALVRRLHKAGKQAALWPAPAPAAVVEAAKKPEEVDPAPPAAVEGDKVKEGAGKADAKPKEAAKDKKQPEAEGKEKKPEKDKGSDKKPEKAEAAKPKDEAKKDVEVTPPKEKGSPEPTKESAAAGEEAGAEEPSSGKKGKKKKNKQQKEGGESETAPAEKTPQPSMPAPVPAPAPPPGPERPLGGFPYYAAQPVMSYNVAHPSSSVSYYAPTPVGHMQPMPTPPPPPTTMAPYGYPPYPPMMPPPMPEFMYGPPGIRSSPPQESYNNMFNEENANSCSVM</sequence>
<evidence type="ECO:0000256" key="4">
    <source>
        <dbReference type="ARBA" id="ARBA00024045"/>
    </source>
</evidence>
<dbReference type="PROSITE" id="PS50846">
    <property type="entry name" value="HMA_2"/>
    <property type="match status" value="1"/>
</dbReference>
<feature type="compositionally biased region" description="Low complexity" evidence="5">
    <location>
        <begin position="339"/>
        <end position="352"/>
    </location>
</feature>
<dbReference type="FunCoup" id="K3ZSL8">
    <property type="interactions" value="35"/>
</dbReference>
<evidence type="ECO:0000313" key="8">
    <source>
        <dbReference type="Proteomes" id="UP000004995"/>
    </source>
</evidence>
<name>K3ZSL8_SETIT</name>
<protein>
    <recommendedName>
        <fullName evidence="6">HMA domain-containing protein</fullName>
    </recommendedName>
</protein>
<dbReference type="InParanoid" id="K3ZSL8"/>
<dbReference type="Pfam" id="PF00403">
    <property type="entry name" value="HMA"/>
    <property type="match status" value="1"/>
</dbReference>
<dbReference type="Gramene" id="KQL27111">
    <property type="protein sequence ID" value="KQL27111"/>
    <property type="gene ID" value="SETIT_029598mg"/>
</dbReference>
<dbReference type="EMBL" id="AGNK02001364">
    <property type="status" value="NOT_ANNOTATED_CDS"/>
    <property type="molecule type" value="Genomic_DNA"/>
</dbReference>
<keyword evidence="3" id="KW-0449">Lipoprotein</keyword>
<feature type="domain" description="HMA" evidence="6">
    <location>
        <begin position="171"/>
        <end position="234"/>
    </location>
</feature>
<feature type="compositionally biased region" description="Basic and acidic residues" evidence="5">
    <location>
        <begin position="263"/>
        <end position="338"/>
    </location>
</feature>
<dbReference type="OMA" id="QSYAYSH"/>
<organism evidence="7 8">
    <name type="scientific">Setaria italica</name>
    <name type="common">Foxtail millet</name>
    <name type="synonym">Panicum italicum</name>
    <dbReference type="NCBI Taxonomy" id="4555"/>
    <lineage>
        <taxon>Eukaryota</taxon>
        <taxon>Viridiplantae</taxon>
        <taxon>Streptophyta</taxon>
        <taxon>Embryophyta</taxon>
        <taxon>Tracheophyta</taxon>
        <taxon>Spermatophyta</taxon>
        <taxon>Magnoliopsida</taxon>
        <taxon>Liliopsida</taxon>
        <taxon>Poales</taxon>
        <taxon>Poaceae</taxon>
        <taxon>PACMAD clade</taxon>
        <taxon>Panicoideae</taxon>
        <taxon>Panicodae</taxon>
        <taxon>Paniceae</taxon>
        <taxon>Cenchrinae</taxon>
        <taxon>Setaria</taxon>
    </lineage>
</organism>
<dbReference type="PRINTS" id="PR01217">
    <property type="entry name" value="PRICHEXTENSN"/>
</dbReference>
<accession>K3ZSL8</accession>
<dbReference type="EnsemblPlants" id="KQL27111">
    <property type="protein sequence ID" value="KQL27111"/>
    <property type="gene ID" value="SETIT_029598mg"/>
</dbReference>
<evidence type="ECO:0000259" key="6">
    <source>
        <dbReference type="PROSITE" id="PS50846"/>
    </source>
</evidence>
<keyword evidence="1" id="KW-0488">Methylation</keyword>
<dbReference type="InterPro" id="IPR006121">
    <property type="entry name" value="HMA_dom"/>
</dbReference>